<proteinExistence type="predicted"/>
<reference evidence="2" key="1">
    <citation type="submission" date="2016-11" db="UniProtKB">
        <authorList>
            <consortium name="WormBaseParasite"/>
        </authorList>
    </citation>
    <scope>IDENTIFICATION</scope>
</reference>
<dbReference type="Proteomes" id="UP000095283">
    <property type="component" value="Unplaced"/>
</dbReference>
<dbReference type="AlphaFoldDB" id="A0A1I7WJT7"/>
<keyword evidence="1" id="KW-1185">Reference proteome</keyword>
<organism evidence="1 2">
    <name type="scientific">Heterorhabditis bacteriophora</name>
    <name type="common">Entomopathogenic nematode worm</name>
    <dbReference type="NCBI Taxonomy" id="37862"/>
    <lineage>
        <taxon>Eukaryota</taxon>
        <taxon>Metazoa</taxon>
        <taxon>Ecdysozoa</taxon>
        <taxon>Nematoda</taxon>
        <taxon>Chromadorea</taxon>
        <taxon>Rhabditida</taxon>
        <taxon>Rhabditina</taxon>
        <taxon>Rhabditomorpha</taxon>
        <taxon>Strongyloidea</taxon>
        <taxon>Heterorhabditidae</taxon>
        <taxon>Heterorhabditis</taxon>
    </lineage>
</organism>
<sequence length="19" mass="2286">MIVFHAHCIQLCRIQLVFN</sequence>
<evidence type="ECO:0000313" key="1">
    <source>
        <dbReference type="Proteomes" id="UP000095283"/>
    </source>
</evidence>
<name>A0A1I7WJT7_HETBA</name>
<protein>
    <submittedName>
        <fullName evidence="2">Uncharacterized protein</fullName>
    </submittedName>
</protein>
<evidence type="ECO:0000313" key="2">
    <source>
        <dbReference type="WBParaSite" id="Hba_05233"/>
    </source>
</evidence>
<dbReference type="WBParaSite" id="Hba_05233">
    <property type="protein sequence ID" value="Hba_05233"/>
    <property type="gene ID" value="Hba_05233"/>
</dbReference>
<accession>A0A1I7WJT7</accession>